<keyword evidence="4 5" id="KW-0472">Membrane</keyword>
<dbReference type="GO" id="GO:0004930">
    <property type="term" value="F:G protein-coupled receptor activity"/>
    <property type="evidence" value="ECO:0007669"/>
    <property type="project" value="InterPro"/>
</dbReference>
<keyword evidence="3 5" id="KW-1133">Transmembrane helix</keyword>
<reference evidence="7" key="1">
    <citation type="submission" date="2018-11" db="EMBL/GenBank/DDBJ databases">
        <authorList>
            <person name="Alioto T."/>
            <person name="Alioto T."/>
        </authorList>
    </citation>
    <scope>NUCLEOTIDE SEQUENCE</scope>
</reference>
<keyword evidence="2 5" id="KW-0812">Transmembrane</keyword>
<dbReference type="GO" id="GO:0016020">
    <property type="term" value="C:membrane"/>
    <property type="evidence" value="ECO:0007669"/>
    <property type="project" value="UniProtKB-SubCell"/>
</dbReference>
<evidence type="ECO:0000259" key="6">
    <source>
        <dbReference type="PROSITE" id="PS50262"/>
    </source>
</evidence>
<protein>
    <recommendedName>
        <fullName evidence="6">G-protein coupled receptors family 1 profile domain-containing protein</fullName>
    </recommendedName>
</protein>
<evidence type="ECO:0000313" key="7">
    <source>
        <dbReference type="EMBL" id="VDI38765.1"/>
    </source>
</evidence>
<dbReference type="EMBL" id="UYJE01005618">
    <property type="protein sequence ID" value="VDI38765.1"/>
    <property type="molecule type" value="Genomic_DNA"/>
</dbReference>
<dbReference type="SUPFAM" id="SSF81321">
    <property type="entry name" value="Family A G protein-coupled receptor-like"/>
    <property type="match status" value="1"/>
</dbReference>
<dbReference type="PROSITE" id="PS50262">
    <property type="entry name" value="G_PROTEIN_RECEP_F1_2"/>
    <property type="match status" value="1"/>
</dbReference>
<dbReference type="InterPro" id="IPR000276">
    <property type="entry name" value="GPCR_Rhodpsn"/>
</dbReference>
<dbReference type="PRINTS" id="PR00237">
    <property type="entry name" value="GPCRRHODOPSN"/>
</dbReference>
<organism evidence="7 8">
    <name type="scientific">Mytilus galloprovincialis</name>
    <name type="common">Mediterranean mussel</name>
    <dbReference type="NCBI Taxonomy" id="29158"/>
    <lineage>
        <taxon>Eukaryota</taxon>
        <taxon>Metazoa</taxon>
        <taxon>Spiralia</taxon>
        <taxon>Lophotrochozoa</taxon>
        <taxon>Mollusca</taxon>
        <taxon>Bivalvia</taxon>
        <taxon>Autobranchia</taxon>
        <taxon>Pteriomorphia</taxon>
        <taxon>Mytilida</taxon>
        <taxon>Mytiloidea</taxon>
        <taxon>Mytilidae</taxon>
        <taxon>Mytilinae</taxon>
        <taxon>Mytilus</taxon>
    </lineage>
</organism>
<feature type="transmembrane region" description="Helical" evidence="5">
    <location>
        <begin position="177"/>
        <end position="197"/>
    </location>
</feature>
<evidence type="ECO:0000256" key="5">
    <source>
        <dbReference type="SAM" id="Phobius"/>
    </source>
</evidence>
<evidence type="ECO:0000313" key="8">
    <source>
        <dbReference type="Proteomes" id="UP000596742"/>
    </source>
</evidence>
<dbReference type="CDD" id="cd14978">
    <property type="entry name" value="7tmA_FMRFamide_R-like"/>
    <property type="match status" value="1"/>
</dbReference>
<comment type="caution">
    <text evidence="7">The sequence shown here is derived from an EMBL/GenBank/DDBJ whole genome shotgun (WGS) entry which is preliminary data.</text>
</comment>
<evidence type="ECO:0000256" key="2">
    <source>
        <dbReference type="ARBA" id="ARBA00022692"/>
    </source>
</evidence>
<feature type="transmembrane region" description="Helical" evidence="5">
    <location>
        <begin position="329"/>
        <end position="353"/>
    </location>
</feature>
<evidence type="ECO:0000256" key="1">
    <source>
        <dbReference type="ARBA" id="ARBA00004370"/>
    </source>
</evidence>
<dbReference type="InterPro" id="IPR052954">
    <property type="entry name" value="GPCR-Ligand_Int"/>
</dbReference>
<dbReference type="OrthoDB" id="6286129at2759"/>
<feature type="transmembrane region" description="Helical" evidence="5">
    <location>
        <begin position="285"/>
        <end position="309"/>
    </location>
</feature>
<feature type="transmembrane region" description="Helical" evidence="5">
    <location>
        <begin position="228"/>
        <end position="249"/>
    </location>
</feature>
<evidence type="ECO:0000256" key="4">
    <source>
        <dbReference type="ARBA" id="ARBA00023136"/>
    </source>
</evidence>
<feature type="transmembrane region" description="Helical" evidence="5">
    <location>
        <begin position="138"/>
        <end position="156"/>
    </location>
</feature>
<dbReference type="AlphaFoldDB" id="A0A8B6ERN4"/>
<gene>
    <name evidence="7" type="ORF">MGAL_10B074325</name>
</gene>
<keyword evidence="8" id="KW-1185">Reference proteome</keyword>
<proteinExistence type="predicted"/>
<feature type="transmembrane region" description="Helical" evidence="5">
    <location>
        <begin position="61"/>
        <end position="85"/>
    </location>
</feature>
<dbReference type="Gene3D" id="1.20.1070.10">
    <property type="entry name" value="Rhodopsin 7-helix transmembrane proteins"/>
    <property type="match status" value="1"/>
</dbReference>
<dbReference type="Pfam" id="PF00001">
    <property type="entry name" value="7tm_1"/>
    <property type="match status" value="1"/>
</dbReference>
<sequence length="406" mass="47212">MDTNVSWSQEDVPRGMTKAINSTHEYYYYSVYEYESYPHYDPCGNGSEEQNYVHRHSGMEIFINIFLPILCVSGIVGIILTVIVLSRKNMCTSTNTYLMSLAVADLGFLCLVGCRSLDRHLSGKALYSFYAFYEYAQIFIHTFLLSSVWLTVMLAVERYIAICHPLKAISICTVKRSRIIILLIFVVSFYCRVPNFFELKLETFYLCGEPVRQVVLTPLALNTTYKIIYAWIIDCAICAIIPFLFLVYLNIRLVLEIRKSTKYLRYHIGINSNMQNIVAHEQLKITMMLVSVIVAFFICQAPYVIYIAYVNIHKFSFLNFSNEKRKTFEIIMCITLFLLAVKSAFNFILYCWFSEKFWNTFKRVFCVRYCTMKHSTKRKNHTVHSADNNATSSARKTSYLTKDTIC</sequence>
<dbReference type="PANTHER" id="PTHR46641">
    <property type="entry name" value="FMRFAMIDE RECEPTOR-RELATED"/>
    <property type="match status" value="1"/>
</dbReference>
<feature type="transmembrane region" description="Helical" evidence="5">
    <location>
        <begin position="97"/>
        <end position="118"/>
    </location>
</feature>
<dbReference type="InterPro" id="IPR017452">
    <property type="entry name" value="GPCR_Rhodpsn_7TM"/>
</dbReference>
<comment type="subcellular location">
    <subcellularLocation>
        <location evidence="1">Membrane</location>
    </subcellularLocation>
</comment>
<feature type="domain" description="G-protein coupled receptors family 1 profile" evidence="6">
    <location>
        <begin position="77"/>
        <end position="350"/>
    </location>
</feature>
<evidence type="ECO:0000256" key="3">
    <source>
        <dbReference type="ARBA" id="ARBA00022989"/>
    </source>
</evidence>
<dbReference type="Proteomes" id="UP000596742">
    <property type="component" value="Unassembled WGS sequence"/>
</dbReference>
<name>A0A8B6ERN4_MYTGA</name>
<accession>A0A8B6ERN4</accession>
<dbReference type="PANTHER" id="PTHR46641:SF2">
    <property type="entry name" value="FMRFAMIDE RECEPTOR"/>
    <property type="match status" value="1"/>
</dbReference>